<evidence type="ECO:0000313" key="1">
    <source>
        <dbReference type="EMBL" id="SFI24868.1"/>
    </source>
</evidence>
<gene>
    <name evidence="1" type="ORF">SAMN05444682_10343</name>
</gene>
<name>A0A1I3GMY6_9SPHI</name>
<keyword evidence="2" id="KW-1185">Reference proteome</keyword>
<dbReference type="EMBL" id="FOQO01000003">
    <property type="protein sequence ID" value="SFI24868.1"/>
    <property type="molecule type" value="Genomic_DNA"/>
</dbReference>
<reference evidence="1 2" key="1">
    <citation type="submission" date="2016-10" db="EMBL/GenBank/DDBJ databases">
        <authorList>
            <person name="de Groot N.N."/>
        </authorList>
    </citation>
    <scope>NUCLEOTIDE SEQUENCE [LARGE SCALE GENOMIC DNA]</scope>
    <source>
        <strain evidence="1 2">RK1</strain>
    </source>
</reference>
<proteinExistence type="predicted"/>
<protein>
    <submittedName>
        <fullName evidence="1">Uncharacterized protein</fullName>
    </submittedName>
</protein>
<accession>A0A1I3GMY6</accession>
<dbReference type="AlphaFoldDB" id="A0A1I3GMY6"/>
<dbReference type="STRING" id="1477437.SAMN05444682_10343"/>
<evidence type="ECO:0000313" key="2">
    <source>
        <dbReference type="Proteomes" id="UP000198670"/>
    </source>
</evidence>
<dbReference type="Proteomes" id="UP000198670">
    <property type="component" value="Unassembled WGS sequence"/>
</dbReference>
<sequence length="282" mass="32485">MANKDLGDFGKKTSLSDRLWLWGHNAGGHHHPVNAYNLPGDNRLGPMEACDYLGIRKCCRVALGEHGPFPPFDHEAEKLKSLKEVVWSAVGDASSKQHDGEESDLGEILRIAKYHDNITGAILDDFFIVPTADGRVARYTLQSIEDMRNRLHGFQKRHLVLWLVWYIHQLDYELADYIKLFDVLTMWEWKGSNLKDLDHNIEKFVNKTPGKRRLMGCYLWNFGEKMPMTVDQMAHQLEVCHRWIKRGDIEGIVFCANTVVDIGLESVEFTRNWISKHGRTLV</sequence>
<organism evidence="1 2">
    <name type="scientific">Parapedobacter indicus</name>
    <dbReference type="NCBI Taxonomy" id="1477437"/>
    <lineage>
        <taxon>Bacteria</taxon>
        <taxon>Pseudomonadati</taxon>
        <taxon>Bacteroidota</taxon>
        <taxon>Sphingobacteriia</taxon>
        <taxon>Sphingobacteriales</taxon>
        <taxon>Sphingobacteriaceae</taxon>
        <taxon>Parapedobacter</taxon>
    </lineage>
</organism>